<feature type="transmembrane region" description="Helical" evidence="13">
    <location>
        <begin position="258"/>
        <end position="279"/>
    </location>
</feature>
<keyword evidence="15" id="KW-1185">Reference proteome</keyword>
<dbReference type="Gene3D" id="1.20.1070.10">
    <property type="entry name" value="Rhodopsin 7-helix transmembrane proteins"/>
    <property type="match status" value="1"/>
</dbReference>
<comment type="similarity">
    <text evidence="2 11">Belongs to the G-protein coupled receptor T2R family.</text>
</comment>
<evidence type="ECO:0000256" key="1">
    <source>
        <dbReference type="ARBA" id="ARBA00004141"/>
    </source>
</evidence>
<sequence>MGSTRSENQMDHITLFITFYFIVSGALCILVFITNGLIVGVNVTDWMKGRSLMPSDEILASLGLSNLCFCTSLILDYFISLTWKEFFRKFYMVQKITFTLDIAASFLSFWFTAWLSVFYCMKIVNIKQSFLLRVKLQFSSLVRWFLLGSVLASCGATFLVTLTFKTVSQASDNLNNQTFLSLPSDFNFTNDYKKQKLILVHMTMPYKLLPIILGCSVPLVIVIASSVPILNTLFRHAKNLEQNATIFHNPRLEVHLNAAKSVLSLLISYTALFVCEIIIRTEIFPNWTYQYFLCLIFQLATLVAQGFILVASNPKLKQSAVQIISCVQQ</sequence>
<keyword evidence="5 12" id="KW-0812">Transmembrane</keyword>
<evidence type="ECO:0000256" key="2">
    <source>
        <dbReference type="ARBA" id="ARBA00007376"/>
    </source>
</evidence>
<evidence type="ECO:0000313" key="15">
    <source>
        <dbReference type="Proteomes" id="UP001178461"/>
    </source>
</evidence>
<dbReference type="GO" id="GO:0033038">
    <property type="term" value="F:bitter taste receptor activity"/>
    <property type="evidence" value="ECO:0007669"/>
    <property type="project" value="InterPro"/>
</dbReference>
<feature type="transmembrane region" description="Helical" evidence="13">
    <location>
        <begin position="144"/>
        <end position="164"/>
    </location>
</feature>
<dbReference type="GO" id="GO:0016020">
    <property type="term" value="C:membrane"/>
    <property type="evidence" value="ECO:0007669"/>
    <property type="project" value="UniProtKB-SubCell"/>
</dbReference>
<organism evidence="14 15">
    <name type="scientific">Podarcis lilfordi</name>
    <name type="common">Lilford's wall lizard</name>
    <dbReference type="NCBI Taxonomy" id="74358"/>
    <lineage>
        <taxon>Eukaryota</taxon>
        <taxon>Metazoa</taxon>
        <taxon>Chordata</taxon>
        <taxon>Craniata</taxon>
        <taxon>Vertebrata</taxon>
        <taxon>Euteleostomi</taxon>
        <taxon>Lepidosauria</taxon>
        <taxon>Squamata</taxon>
        <taxon>Bifurcata</taxon>
        <taxon>Unidentata</taxon>
        <taxon>Episquamata</taxon>
        <taxon>Laterata</taxon>
        <taxon>Lacertibaenia</taxon>
        <taxon>Lacertidae</taxon>
        <taxon>Podarcis</taxon>
    </lineage>
</organism>
<keyword evidence="4 12" id="KW-0716">Sensory transduction</keyword>
<feature type="transmembrane region" description="Helical" evidence="13">
    <location>
        <begin position="100"/>
        <end position="124"/>
    </location>
</feature>
<keyword evidence="7 12" id="KW-0297">G-protein coupled receptor</keyword>
<feature type="transmembrane region" description="Helical" evidence="13">
    <location>
        <begin position="58"/>
        <end position="79"/>
    </location>
</feature>
<evidence type="ECO:0000256" key="9">
    <source>
        <dbReference type="ARBA" id="ARBA00023170"/>
    </source>
</evidence>
<keyword evidence="6 13" id="KW-1133">Transmembrane helix</keyword>
<comment type="subcellular location">
    <subcellularLocation>
        <location evidence="1 12">Membrane</location>
        <topology evidence="1 12">Multi-pass membrane protein</topology>
    </subcellularLocation>
</comment>
<evidence type="ECO:0000256" key="11">
    <source>
        <dbReference type="RuleBase" id="RU004423"/>
    </source>
</evidence>
<dbReference type="EMBL" id="OX395142">
    <property type="protein sequence ID" value="CAI5796780.1"/>
    <property type="molecule type" value="Genomic_DNA"/>
</dbReference>
<evidence type="ECO:0000313" key="14">
    <source>
        <dbReference type="EMBL" id="CAI5796780.1"/>
    </source>
</evidence>
<keyword evidence="8 12" id="KW-0472">Membrane</keyword>
<evidence type="ECO:0000256" key="12">
    <source>
        <dbReference type="RuleBase" id="RU004424"/>
    </source>
</evidence>
<protein>
    <recommendedName>
        <fullName evidence="12">Taste receptor type 2</fullName>
    </recommendedName>
</protein>
<keyword evidence="3 12" id="KW-0919">Taste</keyword>
<feature type="transmembrane region" description="Helical" evidence="13">
    <location>
        <begin position="12"/>
        <end position="38"/>
    </location>
</feature>
<evidence type="ECO:0000256" key="5">
    <source>
        <dbReference type="ARBA" id="ARBA00022692"/>
    </source>
</evidence>
<dbReference type="InterPro" id="IPR007960">
    <property type="entry name" value="TAS2R"/>
</dbReference>
<evidence type="ECO:0000256" key="6">
    <source>
        <dbReference type="ARBA" id="ARBA00022989"/>
    </source>
</evidence>
<evidence type="ECO:0000256" key="4">
    <source>
        <dbReference type="ARBA" id="ARBA00022606"/>
    </source>
</evidence>
<feature type="transmembrane region" description="Helical" evidence="13">
    <location>
        <begin position="208"/>
        <end position="230"/>
    </location>
</feature>
<evidence type="ECO:0000256" key="8">
    <source>
        <dbReference type="ARBA" id="ARBA00023136"/>
    </source>
</evidence>
<keyword evidence="10 12" id="KW-0807">Transducer</keyword>
<dbReference type="FunFam" id="1.20.1070.10:FF:000055">
    <property type="entry name" value="Taste receptor type 2"/>
    <property type="match status" value="1"/>
</dbReference>
<reference evidence="14" key="1">
    <citation type="submission" date="2022-12" db="EMBL/GenBank/DDBJ databases">
        <authorList>
            <person name="Alioto T."/>
            <person name="Alioto T."/>
            <person name="Gomez Garrido J."/>
        </authorList>
    </citation>
    <scope>NUCLEOTIDE SEQUENCE</scope>
</reference>
<dbReference type="Proteomes" id="UP001178461">
    <property type="component" value="Chromosome 17"/>
</dbReference>
<name>A0AA35PSR6_9SAUR</name>
<feature type="transmembrane region" description="Helical" evidence="13">
    <location>
        <begin position="291"/>
        <end position="311"/>
    </location>
</feature>
<evidence type="ECO:0000256" key="10">
    <source>
        <dbReference type="ARBA" id="ARBA00023224"/>
    </source>
</evidence>
<accession>A0AA35PSR6</accession>
<dbReference type="GO" id="GO:0004930">
    <property type="term" value="F:G protein-coupled receptor activity"/>
    <property type="evidence" value="ECO:0007669"/>
    <property type="project" value="UniProtKB-KW"/>
</dbReference>
<gene>
    <name evidence="14" type="ORF">PODLI_1B015526</name>
</gene>
<dbReference type="Pfam" id="PF05296">
    <property type="entry name" value="TAS2R"/>
    <property type="match status" value="1"/>
</dbReference>
<proteinExistence type="inferred from homology"/>
<dbReference type="PANTHER" id="PTHR11394">
    <property type="entry name" value="TASTE RECEPTOR TYPE 2"/>
    <property type="match status" value="1"/>
</dbReference>
<evidence type="ECO:0000256" key="13">
    <source>
        <dbReference type="SAM" id="Phobius"/>
    </source>
</evidence>
<dbReference type="AlphaFoldDB" id="A0AA35PSR6"/>
<keyword evidence="9 12" id="KW-0675">Receptor</keyword>
<dbReference type="SUPFAM" id="SSF81321">
    <property type="entry name" value="Family A G protein-coupled receptor-like"/>
    <property type="match status" value="1"/>
</dbReference>
<evidence type="ECO:0000256" key="3">
    <source>
        <dbReference type="ARBA" id="ARBA00022480"/>
    </source>
</evidence>
<evidence type="ECO:0000256" key="7">
    <source>
        <dbReference type="ARBA" id="ARBA00023040"/>
    </source>
</evidence>
<dbReference type="PANTHER" id="PTHR11394:SF47">
    <property type="entry name" value="TASTE RECEPTOR TYPE 2 MEMBER 40"/>
    <property type="match status" value="1"/>
</dbReference>